<dbReference type="PROSITE" id="PS51125">
    <property type="entry name" value="NHL"/>
    <property type="match status" value="1"/>
</dbReference>
<gene>
    <name evidence="4" type="primary">LOC111107601</name>
</gene>
<organism evidence="3 4">
    <name type="scientific">Crassostrea virginica</name>
    <name type="common">Eastern oyster</name>
    <dbReference type="NCBI Taxonomy" id="6565"/>
    <lineage>
        <taxon>Eukaryota</taxon>
        <taxon>Metazoa</taxon>
        <taxon>Spiralia</taxon>
        <taxon>Lophotrochozoa</taxon>
        <taxon>Mollusca</taxon>
        <taxon>Bivalvia</taxon>
        <taxon>Autobranchia</taxon>
        <taxon>Pteriomorphia</taxon>
        <taxon>Ostreida</taxon>
        <taxon>Ostreoidea</taxon>
        <taxon>Ostreidae</taxon>
        <taxon>Crassostrea</taxon>
    </lineage>
</organism>
<evidence type="ECO:0000313" key="4">
    <source>
        <dbReference type="RefSeq" id="XP_022298583.1"/>
    </source>
</evidence>
<name>A0A8B8B648_CRAVI</name>
<dbReference type="RefSeq" id="XP_022298583.1">
    <property type="nucleotide sequence ID" value="XM_022442875.1"/>
</dbReference>
<protein>
    <submittedName>
        <fullName evidence="4">Uncharacterized protein LOC111107601</fullName>
    </submittedName>
</protein>
<evidence type="ECO:0000256" key="2">
    <source>
        <dbReference type="PROSITE-ProRule" id="PRU00504"/>
    </source>
</evidence>
<dbReference type="PANTHER" id="PTHR24104">
    <property type="entry name" value="E3 UBIQUITIN-PROTEIN LIGASE NHLRC1-RELATED"/>
    <property type="match status" value="1"/>
</dbReference>
<dbReference type="GO" id="GO:0043161">
    <property type="term" value="P:proteasome-mediated ubiquitin-dependent protein catabolic process"/>
    <property type="evidence" value="ECO:0007669"/>
    <property type="project" value="TreeGrafter"/>
</dbReference>
<dbReference type="InterPro" id="IPR050952">
    <property type="entry name" value="TRIM-NHL_E3_ligases"/>
</dbReference>
<keyword evidence="1" id="KW-0677">Repeat</keyword>
<dbReference type="InterPro" id="IPR001258">
    <property type="entry name" value="NHL_repeat"/>
</dbReference>
<dbReference type="GO" id="GO:0008270">
    <property type="term" value="F:zinc ion binding"/>
    <property type="evidence" value="ECO:0007669"/>
    <property type="project" value="UniProtKB-KW"/>
</dbReference>
<evidence type="ECO:0000256" key="1">
    <source>
        <dbReference type="ARBA" id="ARBA00022737"/>
    </source>
</evidence>
<dbReference type="Proteomes" id="UP000694844">
    <property type="component" value="Chromosome 8"/>
</dbReference>
<dbReference type="GO" id="GO:0000209">
    <property type="term" value="P:protein polyubiquitination"/>
    <property type="evidence" value="ECO:0007669"/>
    <property type="project" value="TreeGrafter"/>
</dbReference>
<dbReference type="GeneID" id="111107601"/>
<keyword evidence="3" id="KW-1185">Reference proteome</keyword>
<dbReference type="Pfam" id="PF01436">
    <property type="entry name" value="NHL"/>
    <property type="match status" value="1"/>
</dbReference>
<proteinExistence type="predicted"/>
<dbReference type="InterPro" id="IPR011042">
    <property type="entry name" value="6-blade_b-propeller_TolB-like"/>
</dbReference>
<reference evidence="4" key="1">
    <citation type="submission" date="2025-08" db="UniProtKB">
        <authorList>
            <consortium name="RefSeq"/>
        </authorList>
    </citation>
    <scope>IDENTIFICATION</scope>
    <source>
        <tissue evidence="4">Whole sample</tissue>
    </source>
</reference>
<sequence>MEESNEVSSIIQYSSKNEEFRKLPPKVHVSVPKFIPKQTDREELCRLIGKLTSLSTTLEERVYNATKPNTSIRELLDEPEVLNTINTGHSLLCSVTCLNEEQIWTNGLAADIKCFNIQGVLQKTTKTKSKGTPLDIAVDRIGALLYCDLATRTVYRVKNDQTEEIITLQGWKPFNLCVTSSGNGLLKYISENRNLDICVADLGAGAVVVVNQAGKFRFKYTGHPSPTKNKQFIPRGITTDSQGHILTADRDNHNCIHIIDTDGQFLRYIDNCDLKNPRGLCVDSNDSLFVCEENKGNVKKIRYLK</sequence>
<evidence type="ECO:0000313" key="3">
    <source>
        <dbReference type="Proteomes" id="UP000694844"/>
    </source>
</evidence>
<dbReference type="PANTHER" id="PTHR24104:SF25">
    <property type="entry name" value="PROTEIN LIN-41"/>
    <property type="match status" value="1"/>
</dbReference>
<accession>A0A8B8B648</accession>
<dbReference type="Gene3D" id="2.120.10.30">
    <property type="entry name" value="TolB, C-terminal domain"/>
    <property type="match status" value="1"/>
</dbReference>
<dbReference type="OrthoDB" id="27136at2759"/>
<dbReference type="AlphaFoldDB" id="A0A8B8B648"/>
<dbReference type="GO" id="GO:0061630">
    <property type="term" value="F:ubiquitin protein ligase activity"/>
    <property type="evidence" value="ECO:0007669"/>
    <property type="project" value="TreeGrafter"/>
</dbReference>
<feature type="repeat" description="NHL" evidence="2">
    <location>
        <begin position="234"/>
        <end position="262"/>
    </location>
</feature>
<dbReference type="SUPFAM" id="SSF101898">
    <property type="entry name" value="NHL repeat"/>
    <property type="match status" value="1"/>
</dbReference>
<dbReference type="KEGG" id="cvn:111107601"/>